<dbReference type="AlphaFoldDB" id="A0A445DHB0"/>
<proteinExistence type="predicted"/>
<evidence type="ECO:0000259" key="1">
    <source>
        <dbReference type="Pfam" id="PF03732"/>
    </source>
</evidence>
<dbReference type="PANTHER" id="PTHR35046:SF9">
    <property type="entry name" value="RNA-DIRECTED DNA POLYMERASE"/>
    <property type="match status" value="1"/>
</dbReference>
<dbReference type="STRING" id="3818.A0A445DHB0"/>
<dbReference type="Pfam" id="PF03732">
    <property type="entry name" value="Retrotrans_gag"/>
    <property type="match status" value="1"/>
</dbReference>
<evidence type="ECO:0000313" key="3">
    <source>
        <dbReference type="Proteomes" id="UP000289738"/>
    </source>
</evidence>
<accession>A0A445DHB0</accession>
<feature type="domain" description="Retrotransposon gag" evidence="1">
    <location>
        <begin position="49"/>
        <end position="110"/>
    </location>
</feature>
<reference evidence="2 3" key="1">
    <citation type="submission" date="2019-01" db="EMBL/GenBank/DDBJ databases">
        <title>Sequencing of cultivated peanut Arachis hypogaea provides insights into genome evolution and oil improvement.</title>
        <authorList>
            <person name="Chen X."/>
        </authorList>
    </citation>
    <scope>NUCLEOTIDE SEQUENCE [LARGE SCALE GENOMIC DNA]</scope>
    <source>
        <strain evidence="3">cv. Fuhuasheng</strain>
        <tissue evidence="2">Leaves</tissue>
    </source>
</reference>
<dbReference type="Proteomes" id="UP000289738">
    <property type="component" value="Chromosome A04"/>
</dbReference>
<gene>
    <name evidence="2" type="ORF">Ahy_A04g020269</name>
</gene>
<comment type="caution">
    <text evidence="2">The sequence shown here is derived from an EMBL/GenBank/DDBJ whole genome shotgun (WGS) entry which is preliminary data.</text>
</comment>
<dbReference type="PANTHER" id="PTHR35046">
    <property type="entry name" value="ZINC KNUCKLE (CCHC-TYPE) FAMILY PROTEIN"/>
    <property type="match status" value="1"/>
</dbReference>
<sequence>MVQANFFGVAHIWWTVLERSRRRYGKSLICSWEKMKKTVRNQLVPSSCHMRNQFVASSYHNKFFEKFCTLQQGSQSMMEYHKEFLYLMDKDNIKRSLEVLIEQFLFGLNEELANKVQRYHYATIEDLVKLAIDIEQMQ</sequence>
<keyword evidence="3" id="KW-1185">Reference proteome</keyword>
<name>A0A445DHB0_ARAHY</name>
<evidence type="ECO:0000313" key="2">
    <source>
        <dbReference type="EMBL" id="RYR62573.1"/>
    </source>
</evidence>
<dbReference type="InterPro" id="IPR005162">
    <property type="entry name" value="Retrotrans_gag_dom"/>
</dbReference>
<dbReference type="EMBL" id="SDMP01000004">
    <property type="protein sequence ID" value="RYR62573.1"/>
    <property type="molecule type" value="Genomic_DNA"/>
</dbReference>
<organism evidence="2 3">
    <name type="scientific">Arachis hypogaea</name>
    <name type="common">Peanut</name>
    <dbReference type="NCBI Taxonomy" id="3818"/>
    <lineage>
        <taxon>Eukaryota</taxon>
        <taxon>Viridiplantae</taxon>
        <taxon>Streptophyta</taxon>
        <taxon>Embryophyta</taxon>
        <taxon>Tracheophyta</taxon>
        <taxon>Spermatophyta</taxon>
        <taxon>Magnoliopsida</taxon>
        <taxon>eudicotyledons</taxon>
        <taxon>Gunneridae</taxon>
        <taxon>Pentapetalae</taxon>
        <taxon>rosids</taxon>
        <taxon>fabids</taxon>
        <taxon>Fabales</taxon>
        <taxon>Fabaceae</taxon>
        <taxon>Papilionoideae</taxon>
        <taxon>50 kb inversion clade</taxon>
        <taxon>dalbergioids sensu lato</taxon>
        <taxon>Dalbergieae</taxon>
        <taxon>Pterocarpus clade</taxon>
        <taxon>Arachis</taxon>
    </lineage>
</organism>
<protein>
    <recommendedName>
        <fullName evidence="1">Retrotransposon gag domain-containing protein</fullName>
    </recommendedName>
</protein>